<feature type="transmembrane region" description="Helical" evidence="9">
    <location>
        <begin position="144"/>
        <end position="166"/>
    </location>
</feature>
<feature type="transmembrane region" description="Helical" evidence="9">
    <location>
        <begin position="354"/>
        <end position="373"/>
    </location>
</feature>
<comment type="subcellular location">
    <subcellularLocation>
        <location evidence="1 9">Cell membrane</location>
        <topology evidence="1 9">Multi-pass membrane protein</topology>
    </subcellularLocation>
</comment>
<dbReference type="RefSeq" id="WP_004819345.1">
    <property type="nucleotide sequence ID" value="NZ_UGTH01000001.1"/>
</dbReference>
<feature type="transmembrane region" description="Helical" evidence="9">
    <location>
        <begin position="187"/>
        <end position="209"/>
    </location>
</feature>
<dbReference type="InterPro" id="IPR001463">
    <property type="entry name" value="Na/Ala_symport"/>
</dbReference>
<evidence type="ECO:0000256" key="7">
    <source>
        <dbReference type="ARBA" id="ARBA00022989"/>
    </source>
</evidence>
<evidence type="ECO:0000256" key="2">
    <source>
        <dbReference type="ARBA" id="ARBA00009261"/>
    </source>
</evidence>
<dbReference type="GO" id="GO:0005886">
    <property type="term" value="C:plasma membrane"/>
    <property type="evidence" value="ECO:0007669"/>
    <property type="project" value="UniProtKB-SubCell"/>
</dbReference>
<dbReference type="Proteomes" id="UP000254777">
    <property type="component" value="Unassembled WGS sequence"/>
</dbReference>
<evidence type="ECO:0000313" key="10">
    <source>
        <dbReference type="EMBL" id="SUB74890.1"/>
    </source>
</evidence>
<keyword evidence="6 9" id="KW-0769">Symport</keyword>
<keyword evidence="8 9" id="KW-0472">Membrane</keyword>
<keyword evidence="5 9" id="KW-0812">Transmembrane</keyword>
<gene>
    <name evidence="10" type="ORF">NCTC11088_00652</name>
</gene>
<dbReference type="Pfam" id="PF01235">
    <property type="entry name" value="Na_Ala_symp"/>
    <property type="match status" value="1"/>
</dbReference>
<feature type="transmembrane region" description="Helical" evidence="9">
    <location>
        <begin position="15"/>
        <end position="38"/>
    </location>
</feature>
<sequence length="470" mass="50649">MELILKINDILNGIVWGWPMLILLLGTGILYTTVLGAPQLTKFFYTIRNTILKVFEQASEEHEGDITPFQAVSTALAATVGTGNIAGVATAIASGGPGAIFWMWVSALFGMATKMSEVILSITYRETDDYGYSIGGPMYYIKNGLGLGWLASTFAFFGMIASLGIGNMTQSNSVAVALNTTYGLNKLYVGIGVSVLAGIVIIGGIARIAKFTAKLVPLMATLYIVGALFIIFLNIKNVPSAFAEIFRTAFSPRAALGGGMGIAIKKTIKFGIARGVFTNEAGLGSAPIAHAAAQTDHPVRQGLWGIFEVFADTIMICTLTALVIIVTGQAYSGLTGAELTTKAFQTGFVGGDHVVTIGLALFAFSTILGWEYYGEKCFQYLFGRNSVWIYRLIYIPIATVGAIGGLQEIWHISDTLNGLMAIPNLVGVLLLMPVVIALIRDFFRDPDRKRTKREEYLSAIPEKYKKHLDI</sequence>
<keyword evidence="7 9" id="KW-1133">Transmembrane helix</keyword>
<evidence type="ECO:0000256" key="4">
    <source>
        <dbReference type="ARBA" id="ARBA00022475"/>
    </source>
</evidence>
<comment type="similarity">
    <text evidence="2 9">Belongs to the alanine or glycine:cation symporter (AGCS) (TC 2.A.25) family.</text>
</comment>
<reference evidence="10 11" key="1">
    <citation type="submission" date="2018-06" db="EMBL/GenBank/DDBJ databases">
        <authorList>
            <consortium name="Pathogen Informatics"/>
            <person name="Doyle S."/>
        </authorList>
    </citation>
    <scope>NUCLEOTIDE SEQUENCE [LARGE SCALE GENOMIC DNA]</scope>
    <source>
        <strain evidence="10 11">NCTC11088</strain>
    </source>
</reference>
<evidence type="ECO:0000256" key="8">
    <source>
        <dbReference type="ARBA" id="ARBA00023136"/>
    </source>
</evidence>
<dbReference type="FunFam" id="1.20.1740.10:FF:000004">
    <property type="entry name" value="Sodium:alanine symporter family protein"/>
    <property type="match status" value="1"/>
</dbReference>
<dbReference type="AlphaFoldDB" id="A0A379DAR6"/>
<dbReference type="PRINTS" id="PR00175">
    <property type="entry name" value="NAALASMPORT"/>
</dbReference>
<evidence type="ECO:0000256" key="5">
    <source>
        <dbReference type="ARBA" id="ARBA00022692"/>
    </source>
</evidence>
<dbReference type="PANTHER" id="PTHR30330">
    <property type="entry name" value="AGSS FAMILY TRANSPORTER, SODIUM-ALANINE"/>
    <property type="match status" value="1"/>
</dbReference>
<keyword evidence="4 9" id="KW-1003">Cell membrane</keyword>
<feature type="transmembrane region" description="Helical" evidence="9">
    <location>
        <begin position="425"/>
        <end position="443"/>
    </location>
</feature>
<evidence type="ECO:0000256" key="9">
    <source>
        <dbReference type="RuleBase" id="RU363064"/>
    </source>
</evidence>
<evidence type="ECO:0000313" key="11">
    <source>
        <dbReference type="Proteomes" id="UP000254777"/>
    </source>
</evidence>
<evidence type="ECO:0000256" key="1">
    <source>
        <dbReference type="ARBA" id="ARBA00004651"/>
    </source>
</evidence>
<feature type="transmembrane region" description="Helical" evidence="9">
    <location>
        <begin position="393"/>
        <end position="413"/>
    </location>
</feature>
<protein>
    <submittedName>
        <fullName evidence="10">Na+/alanine symporter</fullName>
    </submittedName>
</protein>
<dbReference type="NCBIfam" id="TIGR00835">
    <property type="entry name" value="agcS"/>
    <property type="match status" value="1"/>
</dbReference>
<dbReference type="PROSITE" id="PS00873">
    <property type="entry name" value="NA_ALANINE_SYMP"/>
    <property type="match status" value="1"/>
</dbReference>
<proteinExistence type="inferred from homology"/>
<feature type="transmembrane region" description="Helical" evidence="9">
    <location>
        <begin position="309"/>
        <end position="334"/>
    </location>
</feature>
<keyword evidence="3 9" id="KW-0813">Transport</keyword>
<evidence type="ECO:0000256" key="3">
    <source>
        <dbReference type="ARBA" id="ARBA00022448"/>
    </source>
</evidence>
<evidence type="ECO:0000256" key="6">
    <source>
        <dbReference type="ARBA" id="ARBA00022847"/>
    </source>
</evidence>
<dbReference type="EMBL" id="UGTH01000001">
    <property type="protein sequence ID" value="SUB74890.1"/>
    <property type="molecule type" value="Genomic_DNA"/>
</dbReference>
<accession>A0A379DAR6</accession>
<organism evidence="10 11">
    <name type="scientific">Peptoniphilus indolicus</name>
    <dbReference type="NCBI Taxonomy" id="33030"/>
    <lineage>
        <taxon>Bacteria</taxon>
        <taxon>Bacillati</taxon>
        <taxon>Bacillota</taxon>
        <taxon>Tissierellia</taxon>
        <taxon>Tissierellales</taxon>
        <taxon>Peptoniphilaceae</taxon>
        <taxon>Peptoniphilus</taxon>
    </lineage>
</organism>
<dbReference type="PANTHER" id="PTHR30330:SF3">
    <property type="entry name" value="TRANSCRIPTIONAL REGULATOR, LRP FAMILY"/>
    <property type="match status" value="1"/>
</dbReference>
<feature type="transmembrane region" description="Helical" evidence="9">
    <location>
        <begin position="215"/>
        <end position="235"/>
    </location>
</feature>
<dbReference type="Gene3D" id="1.20.1740.10">
    <property type="entry name" value="Amino acid/polyamine transporter I"/>
    <property type="match status" value="1"/>
</dbReference>
<name>A0A379DAR6_9FIRM</name>
<dbReference type="GO" id="GO:0005283">
    <property type="term" value="F:amino acid:sodium symporter activity"/>
    <property type="evidence" value="ECO:0007669"/>
    <property type="project" value="InterPro"/>
</dbReference>